<dbReference type="Proteomes" id="UP001161390">
    <property type="component" value="Unassembled WGS sequence"/>
</dbReference>
<dbReference type="SUPFAM" id="SSF49299">
    <property type="entry name" value="PKD domain"/>
    <property type="match status" value="2"/>
</dbReference>
<keyword evidence="2" id="KW-1185">Reference proteome</keyword>
<name>A0ABQ5V311_9PROT</name>
<dbReference type="CDD" id="cd00146">
    <property type="entry name" value="PKD"/>
    <property type="match status" value="1"/>
</dbReference>
<accession>A0ABQ5V311</accession>
<reference evidence="1" key="2">
    <citation type="submission" date="2023-01" db="EMBL/GenBank/DDBJ databases">
        <title>Draft genome sequence of Algimonas porphyrae strain NBRC 108216.</title>
        <authorList>
            <person name="Sun Q."/>
            <person name="Mori K."/>
        </authorList>
    </citation>
    <scope>NUCLEOTIDE SEQUENCE</scope>
    <source>
        <strain evidence="1">NBRC 108216</strain>
    </source>
</reference>
<gene>
    <name evidence="1" type="ORF">GCM10007854_19160</name>
</gene>
<dbReference type="RefSeq" id="WP_371398664.1">
    <property type="nucleotide sequence ID" value="NZ_BSNJ01000004.1"/>
</dbReference>
<sequence length="992" mass="106438">MLRSSDLYFPIKWTLLLGLFAVLTACGGNKTQTPTPPPVVVTPPPANQAPVADAGPDATYDIASSTYTLDASGSSDPDGDMLTFGWTLESQPAGANAGLVDPDQAVAGFRAMTPGEYIFKIAVSDPSRDSDYDEVVVTLVNTAPTAVIGVPSPTPFVGRDITLNAGNSTDPNGQTLSYSWTVVSTPGLSTLSGRTYSGPAPIITFDQAGQFELELSVTDGIATTTTRTGPIDVQAWQVLPLAVLYNHLAHDTANDRIAAANDTRFSVIDLDGTENSMAISAPATDVAVTPDGLYAIIGHDRLLSYVEMSGPSIVRTVPLPVKVHDIVVDADGFAFIFPDAGSQDDIYTVELATGQVTASSDPAFTTRSRAVISEDGNALFAVSPDLTLKWLQRYNVAADNRVTAQQPRTLLRTNDCADLWSGLSGPHLLTRCGEQLRVTTGVDATSLSMLDTPDRIFHASASPFTRQWAVIGDTTAHFVYLIDADTGDVTTPLRLPLELDRNFVSSSPTYAFSGQTNDNLYIVKRKLETQPNGDIVRTDVLAISYGRATEAAAVTPQAVVARYHSARVGDSVSIDASASLSPTNPGLTYQWTVFETPAGSMAPVNGLATDTIRLEPDVEGSYIFDLVVDDGVRSSDSVRVFVDVYPAGGPSIARRVENWSTGLSRPQTNITRQQAFRRQGSARYSAPLNAMLLMTTDFKTMKMLYLDDFREVEIALPRDVYQFEISDDGLFAVASHVGSTSLIDLSSATLADWQEHGHDWGEIVIDANRRAHFVPYSSVQGQGISLISVDFGANIVAIDPIGQTVQGPQLNPAGPWLYIGGPDIKFDLTAFPPTRFTDPPSNLGPVTMSARAFFDTLGNVYIGDLMEMGRSTLARMTDGASRGFSFRGALGGTFASWADYSVQRAEWAIITPEGVDQDGRTIYFADEQLNLLRDQGWGRFPEAARPGIALVNSAAQAFFNADGTKMIVTVSARERGGFILGNKSAIFVTDIQ</sequence>
<dbReference type="InterPro" id="IPR029865">
    <property type="entry name" value="KIAA0319-like"/>
</dbReference>
<reference evidence="1" key="1">
    <citation type="journal article" date="2014" name="Int. J. Syst. Evol. Microbiol.">
        <title>Complete genome of a new Firmicutes species belonging to the dominant human colonic microbiota ('Ruminococcus bicirculans') reveals two chromosomes and a selective capacity to utilize plant glucans.</title>
        <authorList>
            <consortium name="NISC Comparative Sequencing Program"/>
            <person name="Wegmann U."/>
            <person name="Louis P."/>
            <person name="Goesmann A."/>
            <person name="Henrissat B."/>
            <person name="Duncan S.H."/>
            <person name="Flint H.J."/>
        </authorList>
    </citation>
    <scope>NUCLEOTIDE SEQUENCE</scope>
    <source>
        <strain evidence="1">NBRC 108216</strain>
    </source>
</reference>
<dbReference type="InterPro" id="IPR011044">
    <property type="entry name" value="Quino_amine_DH_bsu"/>
</dbReference>
<dbReference type="SUPFAM" id="SSF82171">
    <property type="entry name" value="DPP6 N-terminal domain-like"/>
    <property type="match status" value="1"/>
</dbReference>
<dbReference type="PROSITE" id="PS51257">
    <property type="entry name" value="PROKAR_LIPOPROTEIN"/>
    <property type="match status" value="1"/>
</dbReference>
<evidence type="ECO:0000313" key="2">
    <source>
        <dbReference type="Proteomes" id="UP001161390"/>
    </source>
</evidence>
<evidence type="ECO:0008006" key="3">
    <source>
        <dbReference type="Google" id="ProtNLM"/>
    </source>
</evidence>
<evidence type="ECO:0000313" key="1">
    <source>
        <dbReference type="EMBL" id="GLQ20961.1"/>
    </source>
</evidence>
<dbReference type="PANTHER" id="PTHR46182:SF2">
    <property type="entry name" value="FI19480P1"/>
    <property type="match status" value="1"/>
</dbReference>
<dbReference type="Gene3D" id="2.60.40.10">
    <property type="entry name" value="Immunoglobulins"/>
    <property type="match status" value="3"/>
</dbReference>
<dbReference type="PANTHER" id="PTHR46182">
    <property type="entry name" value="FI19480P1"/>
    <property type="match status" value="1"/>
</dbReference>
<dbReference type="SUPFAM" id="SSF50969">
    <property type="entry name" value="YVTN repeat-like/Quinoprotein amine dehydrogenase"/>
    <property type="match status" value="1"/>
</dbReference>
<dbReference type="InterPro" id="IPR013783">
    <property type="entry name" value="Ig-like_fold"/>
</dbReference>
<dbReference type="InterPro" id="IPR035986">
    <property type="entry name" value="PKD_dom_sf"/>
</dbReference>
<comment type="caution">
    <text evidence="1">The sequence shown here is derived from an EMBL/GenBank/DDBJ whole genome shotgun (WGS) entry which is preliminary data.</text>
</comment>
<organism evidence="1 2">
    <name type="scientific">Algimonas porphyrae</name>
    <dbReference type="NCBI Taxonomy" id="1128113"/>
    <lineage>
        <taxon>Bacteria</taxon>
        <taxon>Pseudomonadati</taxon>
        <taxon>Pseudomonadota</taxon>
        <taxon>Alphaproteobacteria</taxon>
        <taxon>Maricaulales</taxon>
        <taxon>Robiginitomaculaceae</taxon>
        <taxon>Algimonas</taxon>
    </lineage>
</organism>
<dbReference type="Pfam" id="PF22352">
    <property type="entry name" value="K319L-like_PKD"/>
    <property type="match status" value="1"/>
</dbReference>
<proteinExistence type="predicted"/>
<protein>
    <recommendedName>
        <fullName evidence="3">PKD domain-containing protein</fullName>
    </recommendedName>
</protein>
<dbReference type="EMBL" id="BSNJ01000004">
    <property type="protein sequence ID" value="GLQ20961.1"/>
    <property type="molecule type" value="Genomic_DNA"/>
</dbReference>